<keyword evidence="13" id="KW-1185">Reference proteome</keyword>
<dbReference type="PANTHER" id="PTHR35936">
    <property type="entry name" value="MEMBRANE-BOUND LYTIC MUREIN TRANSGLYCOSYLASE F"/>
    <property type="match status" value="1"/>
</dbReference>
<dbReference type="PROSITE" id="PS51257">
    <property type="entry name" value="PROKAR_LIPOPROTEIN"/>
    <property type="match status" value="1"/>
</dbReference>
<feature type="domain" description="Solute-binding protein family 3/N-terminal" evidence="8">
    <location>
        <begin position="35"/>
        <end position="258"/>
    </location>
</feature>
<evidence type="ECO:0000256" key="6">
    <source>
        <dbReference type="RuleBase" id="RU003744"/>
    </source>
</evidence>
<comment type="caution">
    <text evidence="10">The sequence shown here is derived from an EMBL/GenBank/DDBJ whole genome shotgun (WGS) entry which is preliminary data.</text>
</comment>
<dbReference type="Pfam" id="PF00497">
    <property type="entry name" value="SBP_bac_3"/>
    <property type="match status" value="1"/>
</dbReference>
<evidence type="ECO:0000256" key="3">
    <source>
        <dbReference type="ARBA" id="ARBA00022729"/>
    </source>
</evidence>
<organism evidence="10 12">
    <name type="scientific">Bacillus clarus</name>
    <dbReference type="NCBI Taxonomy" id="2338372"/>
    <lineage>
        <taxon>Bacteria</taxon>
        <taxon>Bacillati</taxon>
        <taxon>Bacillota</taxon>
        <taxon>Bacilli</taxon>
        <taxon>Bacillales</taxon>
        <taxon>Bacillaceae</taxon>
        <taxon>Bacillus</taxon>
        <taxon>Bacillus cereus group</taxon>
    </lineage>
</organism>
<comment type="similarity">
    <text evidence="2 6">Belongs to the bacterial solute-binding protein 3 family.</text>
</comment>
<dbReference type="SMART" id="SM00062">
    <property type="entry name" value="PBPb"/>
    <property type="match status" value="1"/>
</dbReference>
<evidence type="ECO:0000313" key="12">
    <source>
        <dbReference type="Proteomes" id="UP000029389"/>
    </source>
</evidence>
<dbReference type="RefSeq" id="WP_042979738.1">
    <property type="nucleotide sequence ID" value="NZ_JMQC01000008.1"/>
</dbReference>
<dbReference type="InterPro" id="IPR018313">
    <property type="entry name" value="SBP_3_CS"/>
</dbReference>
<feature type="domain" description="Ionotropic glutamate receptor C-terminal" evidence="9">
    <location>
        <begin position="35"/>
        <end position="257"/>
    </location>
</feature>
<evidence type="ECO:0000256" key="5">
    <source>
        <dbReference type="ARBA" id="ARBA00023288"/>
    </source>
</evidence>
<evidence type="ECO:0000256" key="1">
    <source>
        <dbReference type="ARBA" id="ARBA00004193"/>
    </source>
</evidence>
<dbReference type="Proteomes" id="UP000029389">
    <property type="component" value="Unassembled WGS sequence"/>
</dbReference>
<dbReference type="GO" id="GO:0015276">
    <property type="term" value="F:ligand-gated monoatomic ion channel activity"/>
    <property type="evidence" value="ECO:0007669"/>
    <property type="project" value="InterPro"/>
</dbReference>
<comment type="subcellular location">
    <subcellularLocation>
        <location evidence="1">Cell membrane</location>
        <topology evidence="1">Lipid-anchor</topology>
    </subcellularLocation>
</comment>
<dbReference type="eggNOG" id="COG0834">
    <property type="taxonomic scope" value="Bacteria"/>
</dbReference>
<dbReference type="InterPro" id="IPR001638">
    <property type="entry name" value="Solute-binding_3/MltF_N"/>
</dbReference>
<dbReference type="EMBL" id="QVOD01000001">
    <property type="protein sequence ID" value="RFT68948.1"/>
    <property type="molecule type" value="Genomic_DNA"/>
</dbReference>
<evidence type="ECO:0000259" key="9">
    <source>
        <dbReference type="SMART" id="SM00079"/>
    </source>
</evidence>
<keyword evidence="5" id="KW-0449">Lipoprotein</keyword>
<dbReference type="STRING" id="1405.B7492_22025"/>
<sequence length="259" mass="28696">MKKLLSISFALILIVSMFSACSNGETKEANTNKKVLVMGTSADYKPYEYVEASKSDAIIGFDVDIAKYIGKELGYEVKVKDMDFGGLLASLSSGKVDFVMAGMTPTPDRKKNADFTDIYFVAKNMIVSKKDSNIKSLEDLKGKKVGVQTGSIQEEKAAEFKKQVDFKAEGRDRIPEIVQEIKAGRFDAAILEDTVAKNYLEKMKELQGIEIQEAPEEVGAAIALPKNSDKTEEFNKVIKKMQENGEMDKLVKKWFGSGK</sequence>
<protein>
    <submittedName>
        <fullName evidence="11">ABC transporter substrate-binding protein</fullName>
    </submittedName>
    <submittedName>
        <fullName evidence="10">Arginine-binding extracellular protein ArtP</fullName>
    </submittedName>
</protein>
<dbReference type="EMBL" id="JMQC01000008">
    <property type="protein sequence ID" value="KFM99883.1"/>
    <property type="molecule type" value="Genomic_DNA"/>
</dbReference>
<evidence type="ECO:0000313" key="13">
    <source>
        <dbReference type="Proteomes" id="UP000264294"/>
    </source>
</evidence>
<evidence type="ECO:0000313" key="11">
    <source>
        <dbReference type="EMBL" id="RFT68948.1"/>
    </source>
</evidence>
<dbReference type="AlphaFoldDB" id="A0A090YM31"/>
<dbReference type="PATRIC" id="fig|1405.8.peg.1324"/>
<evidence type="ECO:0000313" key="10">
    <source>
        <dbReference type="EMBL" id="KFM99883.1"/>
    </source>
</evidence>
<dbReference type="Proteomes" id="UP000264294">
    <property type="component" value="Unassembled WGS sequence"/>
</dbReference>
<dbReference type="InterPro" id="IPR001320">
    <property type="entry name" value="Iontro_rcpt_C"/>
</dbReference>
<dbReference type="PROSITE" id="PS01039">
    <property type="entry name" value="SBP_BACTERIAL_3"/>
    <property type="match status" value="1"/>
</dbReference>
<accession>A0A090YM31</accession>
<dbReference type="Gene3D" id="3.40.190.10">
    <property type="entry name" value="Periplasmic binding protein-like II"/>
    <property type="match status" value="2"/>
</dbReference>
<name>A0A090YM31_9BACI</name>
<feature type="chain" id="PRO_5001868859" evidence="7">
    <location>
        <begin position="21"/>
        <end position="259"/>
    </location>
</feature>
<dbReference type="SUPFAM" id="SSF53850">
    <property type="entry name" value="Periplasmic binding protein-like II"/>
    <property type="match status" value="1"/>
</dbReference>
<dbReference type="SMART" id="SM00079">
    <property type="entry name" value="PBPe"/>
    <property type="match status" value="1"/>
</dbReference>
<evidence type="ECO:0000256" key="4">
    <source>
        <dbReference type="ARBA" id="ARBA00023139"/>
    </source>
</evidence>
<keyword evidence="3 7" id="KW-0732">Signal</keyword>
<reference evidence="10 12" key="1">
    <citation type="submission" date="2014-04" db="EMBL/GenBank/DDBJ databases">
        <authorList>
            <person name="Bishop-Lilly K.A."/>
            <person name="Broomall S.M."/>
            <person name="Chain P.S."/>
            <person name="Chertkov O."/>
            <person name="Coyne S.R."/>
            <person name="Daligault H.E."/>
            <person name="Davenport K.W."/>
            <person name="Erkkila T."/>
            <person name="Frey K.G."/>
            <person name="Gibbons H.S."/>
            <person name="Gu W."/>
            <person name="Jaissle J."/>
            <person name="Johnson S.L."/>
            <person name="Koroleva G.I."/>
            <person name="Ladner J.T."/>
            <person name="Lo C.-C."/>
            <person name="Minogue T.D."/>
            <person name="Munk C."/>
            <person name="Palacios G.F."/>
            <person name="Redden C.L."/>
            <person name="Rosenzweig C.N."/>
            <person name="Scholz M.B."/>
            <person name="Teshima H."/>
            <person name="Xu Y."/>
        </authorList>
    </citation>
    <scope>NUCLEOTIDE SEQUENCE [LARGE SCALE GENOMIC DNA]</scope>
    <source>
        <strain evidence="10 12">BHP</strain>
    </source>
</reference>
<dbReference type="PANTHER" id="PTHR35936:SF17">
    <property type="entry name" value="ARGININE-BINDING EXTRACELLULAR PROTEIN ARTP"/>
    <property type="match status" value="1"/>
</dbReference>
<proteinExistence type="inferred from homology"/>
<evidence type="ECO:0000259" key="8">
    <source>
        <dbReference type="SMART" id="SM00062"/>
    </source>
</evidence>
<keyword evidence="4" id="KW-0564">Palmitate</keyword>
<gene>
    <name evidence="10" type="primary">artP</name>
    <name evidence="11" type="ORF">D0U04_01840</name>
    <name evidence="10" type="ORF">DJ93_1146</name>
</gene>
<evidence type="ECO:0000256" key="7">
    <source>
        <dbReference type="SAM" id="SignalP"/>
    </source>
</evidence>
<evidence type="ECO:0000256" key="2">
    <source>
        <dbReference type="ARBA" id="ARBA00010333"/>
    </source>
</evidence>
<feature type="signal peptide" evidence="7">
    <location>
        <begin position="1"/>
        <end position="20"/>
    </location>
</feature>
<dbReference type="GO" id="GO:0005886">
    <property type="term" value="C:plasma membrane"/>
    <property type="evidence" value="ECO:0007669"/>
    <property type="project" value="UniProtKB-SubCell"/>
</dbReference>
<reference evidence="11 13" key="2">
    <citation type="submission" date="2018-08" db="EMBL/GenBank/DDBJ databases">
        <title>Bacillus clarus sp. nov. strain PS00077A.</title>
        <authorList>
            <person name="Mendez Acevedo M."/>
            <person name="Carroll L."/>
            <person name="Mukherjee M."/>
            <person name="Wiedmann M."/>
            <person name="Kovac J."/>
        </authorList>
    </citation>
    <scope>NUCLEOTIDE SEQUENCE [LARGE SCALE GENOMIC DNA]</scope>
    <source>
        <strain evidence="11 13">PS00077A</strain>
    </source>
</reference>